<dbReference type="AlphaFoldDB" id="A0AAW5UNZ7"/>
<feature type="domain" description="GH29D-like beta-sandwich" evidence="2">
    <location>
        <begin position="526"/>
        <end position="581"/>
    </location>
</feature>
<dbReference type="Pfam" id="PF13290">
    <property type="entry name" value="CHB_HEX_C_1"/>
    <property type="match status" value="1"/>
</dbReference>
<organism evidence="3 4">
    <name type="scientific">Segatella copri</name>
    <dbReference type="NCBI Taxonomy" id="165179"/>
    <lineage>
        <taxon>Bacteria</taxon>
        <taxon>Pseudomonadati</taxon>
        <taxon>Bacteroidota</taxon>
        <taxon>Bacteroidia</taxon>
        <taxon>Bacteroidales</taxon>
        <taxon>Prevotellaceae</taxon>
        <taxon>Segatella</taxon>
    </lineage>
</organism>
<evidence type="ECO:0000313" key="3">
    <source>
        <dbReference type="EMBL" id="MCW4156569.1"/>
    </source>
</evidence>
<gene>
    <name evidence="3" type="ORF">ONT23_13765</name>
</gene>
<dbReference type="Proteomes" id="UP001209168">
    <property type="component" value="Unassembled WGS sequence"/>
</dbReference>
<sequence length="884" mass="94782">MKKFLTLALLAVSVLTANAESRKWDFTNWSAATIANLNKGASANFSTDAEALNPACGWSDIEKANGNQAAAKGGKIFWEVKAQGNATTGAQLCADGQPIQELDGLLYTNTTNRSLAIAINNGSGYEGASYLYTGSKKKNYFVIPNVKAGAKITMGVESHKTTEARGYELYIVENGKFSTKGTKLMDPDGKANAVPKTYVEQTWQVPEEGLTDTPNEDGTYNVLIYNTNGCHMYFIKVDEGDNMGEARKVAWLHAGGAGLDYAMRPTDGFEYTDIDATTDEVTDESLRSYEAVVVGSDVTAESPAYPTLEKNIAFVPMVNLNNKLFGYTAAADDVTTMTVTDADAGYWTNLTLEDGTFDYASNVSVTLPEKFANDEVIAKQGDAVAIHRHNNGAGKNSYFLLGSDETAVTTYAEWPSLLGNIINEAAQTKRDVTNAAAPSYSLNYADQQTTVSISCATGSSQVYYKVGDGEYQLYSEPLVYTEPVKLTAYAVSEGYLQSEESSKEIDIQSQAAAPVVEIASEEGKSVITITNKEEGAQVYYSFSGQTKTSTAATYAEPVEVTEPGTITAFAVAEGKLQSEAVAVEFAVKGIPEVKDTISHFTANEADWFTNAVVTDADGVSTPLAEAITAGSASGAAKAVYYFGKSAWAYYGSEVDHTETDPETGEEKVIYKPDPKAYKYVSSTSDTDWIIESEGQVITGETNVSASSGIFTGTAGYFAEEAIDEIGGTPSKGKVSFGGKSSGDPYTMRVKSTKTFDGTFDVVTYLSNGGKDDLGIELQKSADGTTWEKVGDLNFSKTQRLYKKTRFHLNEATPVYLRVAQVSGGSKGQLYDIYVIKTAGSTTGIESIPAADAAKNVKVMKFSKNGRLVIQKGNTIYNVAGLKLN</sequence>
<reference evidence="3" key="1">
    <citation type="submission" date="2022-11" db="EMBL/GenBank/DDBJ databases">
        <title>Genomic repertoires linked with pathogenic potency of arthritogenic Prevotella copri isolated from the gut of rheumatoid arthritis patients.</title>
        <authorList>
            <person name="Nii T."/>
            <person name="Maeda Y."/>
            <person name="Motooka D."/>
            <person name="Naito M."/>
            <person name="Matsumoto Y."/>
            <person name="Ogawa T."/>
            <person name="Oguro-Igashira E."/>
            <person name="Kishikawa T."/>
            <person name="Yamashita M."/>
            <person name="Koizumi S."/>
            <person name="Kurakawa T."/>
            <person name="Okumura R."/>
            <person name="Kayama H."/>
            <person name="Murakami M."/>
            <person name="Sakaguchi T."/>
            <person name="Das B."/>
            <person name="Nakamura S."/>
            <person name="Okada Y."/>
            <person name="Kumanogoh A."/>
            <person name="Takeda K."/>
        </authorList>
    </citation>
    <scope>NUCLEOTIDE SEQUENCE</scope>
    <source>
        <strain evidence="3">H012_8</strain>
    </source>
</reference>
<keyword evidence="1" id="KW-0732">Signal</keyword>
<protein>
    <submittedName>
        <fullName evidence="3">Chitobiase/beta-hexosaminidase C-terminal domain-containing protein</fullName>
    </submittedName>
</protein>
<evidence type="ECO:0000259" key="2">
    <source>
        <dbReference type="Pfam" id="PF13290"/>
    </source>
</evidence>
<dbReference type="EMBL" id="JAPDVH010000001">
    <property type="protein sequence ID" value="MCW4156569.1"/>
    <property type="molecule type" value="Genomic_DNA"/>
</dbReference>
<dbReference type="RefSeq" id="WP_264902122.1">
    <property type="nucleotide sequence ID" value="NZ_JAPDVH010000001.1"/>
</dbReference>
<feature type="chain" id="PRO_5043879624" evidence="1">
    <location>
        <begin position="20"/>
        <end position="884"/>
    </location>
</feature>
<evidence type="ECO:0000256" key="1">
    <source>
        <dbReference type="SAM" id="SignalP"/>
    </source>
</evidence>
<dbReference type="InterPro" id="IPR059177">
    <property type="entry name" value="GH29D-like_dom"/>
</dbReference>
<name>A0AAW5UNZ7_9BACT</name>
<evidence type="ECO:0000313" key="4">
    <source>
        <dbReference type="Proteomes" id="UP001209168"/>
    </source>
</evidence>
<feature type="signal peptide" evidence="1">
    <location>
        <begin position="1"/>
        <end position="19"/>
    </location>
</feature>
<comment type="caution">
    <text evidence="3">The sequence shown here is derived from an EMBL/GenBank/DDBJ whole genome shotgun (WGS) entry which is preliminary data.</text>
</comment>
<proteinExistence type="predicted"/>
<accession>A0AAW5UNZ7</accession>